<dbReference type="PROSITE" id="PS51190">
    <property type="entry name" value="FATC"/>
    <property type="match status" value="1"/>
</dbReference>
<feature type="domain" description="FATC" evidence="15">
    <location>
        <begin position="2999"/>
        <end position="3031"/>
    </location>
</feature>
<dbReference type="InterPro" id="IPR003152">
    <property type="entry name" value="FATC_dom"/>
</dbReference>
<comment type="similarity">
    <text evidence="2 12">Belongs to the PI3/PI4-kinase family. ATM subfamily.</text>
</comment>
<dbReference type="InterPro" id="IPR038980">
    <property type="entry name" value="ATM_plant"/>
</dbReference>
<evidence type="ECO:0000259" key="13">
    <source>
        <dbReference type="PROSITE" id="PS50290"/>
    </source>
</evidence>
<sequence>MNELLTELISCCGSLNTDKATERKRQAENFKRILTQSKVIQCLDSNSDQNNRSGRLFTWDHVFKAVRNFIDKEIDVLRKAKGASATVIRRKQEISTLFKWTIRIANKRGERLKCNDIIVHIKTTMNDDFTCEAFGVDYSNVLLKDVLGSKKYWCDMSQKTWMGLLSMYCHTILEYAGGFNRDTLSQIIYVLICGATTQCNVQNRRLFDFFTEITKHFRNEKSSIVLVNIITAMNSFCQSVAINCRRLICKLGEDVLPTLLFLWSQRPSPDLKNFKPRINTSGEVHNRKWWSTTSTSSRETTLKENYVSLAADVCHQIFSEKTTEIEVTQMTFVNTQPGSRSKRRRLESGWEMIRDALTQQGHMTETIPWLQLLYALLSQHPTGLPSEEIQPFLITLHQLLTETKRNNTTGWLLDCLSALAYCQSNKIQTLFITESCHPLWMKVWSSTLRVASLHHAEKHGFHLLCVLIETQLVTADKEIWKLLAHGTCQPTQSAVQCLSILLKHCQIPENLEPNATIAMGIVTRNFPLRHILLNWILPNEENGDVSEKQHKTVDRPSVTVISEVLAILTQRCTSTISPWKPQLEHCQNKVLQATEDIYMKSSFDLIEGNQHGKESFQDNRRQNSTLNVVLKSLIRMLDATADRLLEITSTEVVHVENMVHHCAVITKVMSWLLGYQAITKDDLHHSKLFGQIKLLLKRILMSITKGRRDAETAQRGQSLLCSNVVRGLKEIYTWDAQDADDNMTDAVSWMACTCRNITPAGLVDFLLKIASCKGSNPQSGNRTSVFMTMAEDEVDGFMDVEFDTPGDTDNGFDDFGGMNGDKMELIGTTNNTAKQSILLTDILTEPQRLCLDCIRLLCTWCVSGATDENTVHGVDPVLVKEQLLDLLDEETFDVSKPFDLQMFFTIGDGFLAECPHVLDSHLEILLDALKRVASTHRKDQEICSAVLLLLARIIPCLNPCTVQVSDTMEDAREIALHLLSVFWKLQSDGQYSSSARLNLVRCMQAFIQIDPHGKWAVMKQKAREKGGGDRDMDVSLAEQFPDLLNDRCHGVRMQVAEAVTGLFVMNKPDIDGDALQPLCTDLQDMAFTKVLGCVQEAAVVPSCVSVEEQDDERSNRVASLLKTLSTIAYHSPVCEKRCVFALIQAVKENNIDIDLMLKVMKGISSNLKFPDVRSFLDSHLGYIISKWLEVGYDINDMPFRLFSCTTRKQFFKQHFKVMIPYIIMNNKIELVQTLGAELQTDWKQLLVECFPQIIVHIIPTFAHTREGEDFSNEQKKRKAHASQVLTTLQDILTQEVVEKLIQSHLDEIVVVLLMTLHEPHSLNSDIGQFVKDTDPQPNPPSFTSYTIKATLDYLTECHQVSGSSNKSLISLLSKTQDSIQKILLHLHTHMARAHHIHEKRRALLMYRLFVILLLTELHLGLGGTWAFVLQDIIYTLVHFMGDVTKSSDLILLCIDLLHTVCESATKCCYEEFGRHLHVIVTALIPHAEEDTDVGRQATSLLEYLIVENETKLSKAIEEIDPLPSSMPFVEARKIQNKVKYNGRSFNLLEEIHHFLRVGHTCKSSNRLEGLKYLRQHLADKKDDLAVLVSQCEENPSESTLLLLICDLIHLVQVGNYGHGCHGNQKAIQEEAGRCLGEIGAADLSTIALKYQDTNTSYSTAVKVYKGNSGKRRNSIIIHLLQEYLTDPSVDIVSASADCLKNIFSTPSGRVFYEDYKSRNIDSVLFYLHPFKPHKKSMFALPTISADMESFSAKIGDPLLWIPDHGSHDDWICNLATTLINDGGINDEFLRLLTPICKVKVSICERVLPFLVHEILLIGNETYKQVLSQQIQGFFSRHCGDLEDSSKATTPLLTQGESSCTGKITKQSVRTMLDVIHYLRLQNKPKFGRSKAPVTVWNNNFWLDIDYVLIAKAAQSCAAHFTCVLYSEIWCDIEKSKMNAKENDEEVSQGNSQNSMEILSNLSTSSPVNVQSLLLEAYSSIGEPDGVYGYGAGRLTDTTARIHTYEHEHAWGKALTAYDLEIETPLMSTQIGLLHALQNFGLSHTLNTYLCGLEKKYTEHSSELCEFQYQAAWRNCHWDFEDGDRSADANLHVGYHQSLYNSVCALRDREEKNMLACLSQARHEVLKSLSDASLESIRNIYTSLGQLQSLVELENFADMMLHHINKLEMLQLKWNSQSAIVAQNDYEFIEPILALRNVLLHVLMDKNKQGSSTHIGGKVLDGLVKHLEYTAAIARKANRPQAAERAIFTLKQLDQQSCASDSSVSWSWQLEESKMYWDRGEQNTALHIMMQLAEKLSKIHTRNRSLTNVYAQVLGIHGNWLAETHSESPNNIMTGFLEKAVNLYEAIGDTSREAMDAYLAVGRFADSQYQTIVNYMKSTTFELKQALLKKSNAELSKLETTENQRNKYVMTLMKQQQFDQQEMDNLKFDRATYLDTAVNNYLRCLHLGDYHDMRVFRLCSLWFENSHDKEVNEILKDELPKVQSRKFLPLMYQLAARMTTKTQQNEYFHSTLNQLIERTTVDHPHHTLFVILALSNANKDEILTAPKKKRSSLSINKTATSTTNGERMQAAKNMIERLRNERGAIIQAMEKLCDAYISVAYHDVGQQKRDTKPINLPSHLVLPKLKEMNLVAMPTVDLAVDPSCCYENIIYIKAFESTFRLAGGVNLPKIITCIASDGSKKRQLVKGRDDLRQDAVMQQMFGLVNKLLQKEPETRKRKLTVRKYKVIPLSQRSGVLEWCEGTMPLGEYLIGSRNDGAHQRYYPQDLLPTNCRIKMNNAHKSGHNNDKYEAYMEVCNNFHPVFRHFFLEKFQDPAIWFERRLAYTRSVATSSIVGYVVGLGDRHVQNILIDCNTAELVHIDLGVAFEQGRILPTPETVPFRLTRDIVDGMGVAQVEGVFRRCCEKTMKVMHNNQESMLTILEVFLYDPLYVWTLSPIKAMKLQQMKPDADASELNITNISERDIFDGSGDSAEGSTEESNKMAERVLLRLQQKLKGVEDGIVVSVSGQVNRLLQEARDPKNLCKLFPGWQSWI</sequence>
<dbReference type="InterPro" id="IPR000403">
    <property type="entry name" value="PI3/4_kinase_cat_dom"/>
</dbReference>
<dbReference type="GeneID" id="100369761"/>
<evidence type="ECO:0000256" key="7">
    <source>
        <dbReference type="ARBA" id="ARBA00022763"/>
    </source>
</evidence>
<reference evidence="17" key="1">
    <citation type="submission" date="2025-08" db="UniProtKB">
        <authorList>
            <consortium name="RefSeq"/>
        </authorList>
    </citation>
    <scope>IDENTIFICATION</scope>
    <source>
        <tissue evidence="17">Testes</tissue>
    </source>
</reference>
<evidence type="ECO:0000256" key="11">
    <source>
        <dbReference type="ARBA" id="ARBA00047899"/>
    </source>
</evidence>
<dbReference type="InterPro" id="IPR014009">
    <property type="entry name" value="PIK_FAT"/>
</dbReference>
<evidence type="ECO:0000256" key="1">
    <source>
        <dbReference type="ARBA" id="ARBA00004123"/>
    </source>
</evidence>
<evidence type="ECO:0000256" key="9">
    <source>
        <dbReference type="ARBA" id="ARBA00022840"/>
    </source>
</evidence>
<keyword evidence="16" id="KW-1185">Reference proteome</keyword>
<dbReference type="PROSITE" id="PS00916">
    <property type="entry name" value="PI3_4_KINASE_2"/>
    <property type="match status" value="1"/>
</dbReference>
<protein>
    <recommendedName>
        <fullName evidence="3 12">non-specific serine/threonine protein kinase</fullName>
        <ecNumber evidence="3 12">2.7.11.1</ecNumber>
    </recommendedName>
</protein>
<dbReference type="PANTHER" id="PTHR37079">
    <property type="entry name" value="SERINE/THREONINE-PROTEIN KINASE ATM"/>
    <property type="match status" value="1"/>
</dbReference>
<dbReference type="PROSITE" id="PS00915">
    <property type="entry name" value="PI3_4_KINASE_1"/>
    <property type="match status" value="1"/>
</dbReference>
<keyword evidence="9 12" id="KW-0067">ATP-binding</keyword>
<organism evidence="16 17">
    <name type="scientific">Saccoglossus kowalevskii</name>
    <name type="common">Acorn worm</name>
    <dbReference type="NCBI Taxonomy" id="10224"/>
    <lineage>
        <taxon>Eukaryota</taxon>
        <taxon>Metazoa</taxon>
        <taxon>Hemichordata</taxon>
        <taxon>Enteropneusta</taxon>
        <taxon>Harrimaniidae</taxon>
        <taxon>Saccoglossus</taxon>
    </lineage>
</organism>
<evidence type="ECO:0000256" key="4">
    <source>
        <dbReference type="ARBA" id="ARBA00022527"/>
    </source>
</evidence>
<keyword evidence="10 12" id="KW-0539">Nucleus</keyword>
<dbReference type="SMART" id="SM01343">
    <property type="entry name" value="FATC"/>
    <property type="match status" value="1"/>
</dbReference>
<gene>
    <name evidence="17" type="primary">LOC100369761</name>
</gene>
<comment type="subcellular location">
    <subcellularLocation>
        <location evidence="1 12">Nucleus</location>
    </subcellularLocation>
</comment>
<dbReference type="PANTHER" id="PTHR37079:SF4">
    <property type="entry name" value="SERINE_THREONINE-PROTEIN KINASE ATM"/>
    <property type="match status" value="1"/>
</dbReference>
<evidence type="ECO:0000256" key="2">
    <source>
        <dbReference type="ARBA" id="ARBA00010769"/>
    </source>
</evidence>
<dbReference type="PROSITE" id="PS50290">
    <property type="entry name" value="PI3_4_KINASE_3"/>
    <property type="match status" value="1"/>
</dbReference>
<dbReference type="InterPro" id="IPR044107">
    <property type="entry name" value="PIKKc_ATM"/>
</dbReference>
<keyword evidence="8 12" id="KW-0418">Kinase</keyword>
<dbReference type="Gene3D" id="3.30.1010.10">
    <property type="entry name" value="Phosphatidylinositol 3-kinase Catalytic Subunit, Chain A, domain 4"/>
    <property type="match status" value="1"/>
</dbReference>
<dbReference type="InterPro" id="IPR003151">
    <property type="entry name" value="PIK-rel_kinase_FAT"/>
</dbReference>
<evidence type="ECO:0000256" key="12">
    <source>
        <dbReference type="RuleBase" id="RU365027"/>
    </source>
</evidence>
<proteinExistence type="inferred from homology"/>
<keyword evidence="6 12" id="KW-0547">Nucleotide-binding</keyword>
<evidence type="ECO:0000313" key="16">
    <source>
        <dbReference type="Proteomes" id="UP000694865"/>
    </source>
</evidence>
<dbReference type="InterPro" id="IPR021668">
    <property type="entry name" value="TAN"/>
</dbReference>
<keyword evidence="5 12" id="KW-0808">Transferase</keyword>
<dbReference type="InterPro" id="IPR011009">
    <property type="entry name" value="Kinase-like_dom_sf"/>
</dbReference>
<dbReference type="InterPro" id="IPR016024">
    <property type="entry name" value="ARM-type_fold"/>
</dbReference>
<dbReference type="RefSeq" id="XP_006815117.1">
    <property type="nucleotide sequence ID" value="XM_006815054.1"/>
</dbReference>
<dbReference type="EC" id="2.7.11.1" evidence="3 12"/>
<evidence type="ECO:0000256" key="6">
    <source>
        <dbReference type="ARBA" id="ARBA00022741"/>
    </source>
</evidence>
<dbReference type="InterPro" id="IPR036940">
    <property type="entry name" value="PI3/4_kinase_cat_sf"/>
</dbReference>
<evidence type="ECO:0000259" key="14">
    <source>
        <dbReference type="PROSITE" id="PS51189"/>
    </source>
</evidence>
<dbReference type="Proteomes" id="UP000694865">
    <property type="component" value="Unplaced"/>
</dbReference>
<keyword evidence="4 12" id="KW-0723">Serine/threonine-protein kinase</keyword>
<evidence type="ECO:0000256" key="10">
    <source>
        <dbReference type="ARBA" id="ARBA00023242"/>
    </source>
</evidence>
<dbReference type="SMART" id="SM00146">
    <property type="entry name" value="PI3Kc"/>
    <property type="match status" value="1"/>
</dbReference>
<dbReference type="PROSITE" id="PS51189">
    <property type="entry name" value="FAT"/>
    <property type="match status" value="1"/>
</dbReference>
<dbReference type="SMART" id="SM01342">
    <property type="entry name" value="TAN"/>
    <property type="match status" value="1"/>
</dbReference>
<comment type="catalytic activity">
    <reaction evidence="11 12">
        <text>L-threonyl-[protein] + ATP = O-phospho-L-threonyl-[protein] + ADP + H(+)</text>
        <dbReference type="Rhea" id="RHEA:46608"/>
        <dbReference type="Rhea" id="RHEA-COMP:11060"/>
        <dbReference type="Rhea" id="RHEA-COMP:11605"/>
        <dbReference type="ChEBI" id="CHEBI:15378"/>
        <dbReference type="ChEBI" id="CHEBI:30013"/>
        <dbReference type="ChEBI" id="CHEBI:30616"/>
        <dbReference type="ChEBI" id="CHEBI:61977"/>
        <dbReference type="ChEBI" id="CHEBI:456216"/>
        <dbReference type="EC" id="2.7.11.1"/>
    </reaction>
</comment>
<evidence type="ECO:0000256" key="8">
    <source>
        <dbReference type="ARBA" id="ARBA00022777"/>
    </source>
</evidence>
<evidence type="ECO:0000256" key="3">
    <source>
        <dbReference type="ARBA" id="ARBA00012513"/>
    </source>
</evidence>
<dbReference type="Pfam" id="PF00454">
    <property type="entry name" value="PI3_PI4_kinase"/>
    <property type="match status" value="1"/>
</dbReference>
<feature type="domain" description="PI3K/PI4K catalytic" evidence="13">
    <location>
        <begin position="2654"/>
        <end position="2970"/>
    </location>
</feature>
<feature type="domain" description="FAT" evidence="14">
    <location>
        <begin position="1908"/>
        <end position="2536"/>
    </location>
</feature>
<dbReference type="Gene3D" id="1.10.1070.11">
    <property type="entry name" value="Phosphatidylinositol 3-/4-kinase, catalytic domain"/>
    <property type="match status" value="1"/>
</dbReference>
<dbReference type="Pfam" id="PF11640">
    <property type="entry name" value="TAN"/>
    <property type="match status" value="1"/>
</dbReference>
<dbReference type="SUPFAM" id="SSF56112">
    <property type="entry name" value="Protein kinase-like (PK-like)"/>
    <property type="match status" value="1"/>
</dbReference>
<keyword evidence="7 12" id="KW-0227">DNA damage</keyword>
<dbReference type="Pfam" id="PF02259">
    <property type="entry name" value="FAT"/>
    <property type="match status" value="1"/>
</dbReference>
<evidence type="ECO:0000313" key="17">
    <source>
        <dbReference type="RefSeq" id="XP_006815117.1"/>
    </source>
</evidence>
<evidence type="ECO:0000259" key="15">
    <source>
        <dbReference type="PROSITE" id="PS51190"/>
    </source>
</evidence>
<dbReference type="Pfam" id="PF02260">
    <property type="entry name" value="FATC"/>
    <property type="match status" value="1"/>
</dbReference>
<name>A0ABM0M526_SACKO</name>
<dbReference type="InterPro" id="IPR018936">
    <property type="entry name" value="PI3/4_kinase_CS"/>
</dbReference>
<dbReference type="SUPFAM" id="SSF48371">
    <property type="entry name" value="ARM repeat"/>
    <property type="match status" value="2"/>
</dbReference>
<accession>A0ABM0M526</accession>
<evidence type="ECO:0000256" key="5">
    <source>
        <dbReference type="ARBA" id="ARBA00022679"/>
    </source>
</evidence>
<dbReference type="CDD" id="cd05171">
    <property type="entry name" value="PIKKc_ATM"/>
    <property type="match status" value="1"/>
</dbReference>